<sequence>MQTKKFDFSRQSVQYYFDASFSDLKSIAPQAKTIVITDEHLFAAHAKKFKGWKTIVLKPGEQFKTQATVDSVIEQLINLGADRQTMLVGVGGGVITDLTGYIGSIFLRGVAFGFVPTSLLAMVDASIGGKNGIDVGVYKNMVGTINQPRFLLYDAGLLKSLPETEWRNGFAEIIKHAAIKDAAMFKQLESASLKRFQKNKPDVQALIKRNALIKTKVVLNDEFEKNERRLLNFGHTLAHAIETQYGLTHGEAVAIGMVFASGLSEELLGFRHHNRLTKVIEQYSLPTELSFDRQKVFDVLRSDKKKEADFMNFILLEKIGKAIIQKIPLNTLFNYL</sequence>
<dbReference type="Pfam" id="PF24621">
    <property type="entry name" value="DHQS_C"/>
    <property type="match status" value="1"/>
</dbReference>
<keyword evidence="14" id="KW-1185">Reference proteome</keyword>
<dbReference type="Gene3D" id="3.40.50.1970">
    <property type="match status" value="1"/>
</dbReference>
<keyword evidence="5" id="KW-0547">Nucleotide-binding</keyword>
<evidence type="ECO:0000259" key="12">
    <source>
        <dbReference type="Pfam" id="PF24621"/>
    </source>
</evidence>
<dbReference type="InterPro" id="IPR016037">
    <property type="entry name" value="DHQ_synth_AroB"/>
</dbReference>
<reference evidence="13" key="1">
    <citation type="submission" date="2022-09" db="EMBL/GenBank/DDBJ databases">
        <authorList>
            <person name="Yuan C."/>
            <person name="Ke Z."/>
        </authorList>
    </citation>
    <scope>NUCLEOTIDE SEQUENCE</scope>
    <source>
        <strain evidence="13">LB-8</strain>
    </source>
</reference>
<reference evidence="13" key="2">
    <citation type="submission" date="2023-04" db="EMBL/GenBank/DDBJ databases">
        <title>Paracnuella aquatica gen. nov., sp. nov., a member of the family Chitinophagaceae isolated from a hot spring.</title>
        <authorList>
            <person name="Wang C."/>
        </authorList>
    </citation>
    <scope>NUCLEOTIDE SEQUENCE</scope>
    <source>
        <strain evidence="13">LB-8</strain>
    </source>
</reference>
<evidence type="ECO:0000256" key="9">
    <source>
        <dbReference type="ARBA" id="ARBA00023285"/>
    </source>
</evidence>
<dbReference type="SUPFAM" id="SSF56796">
    <property type="entry name" value="Dehydroquinate synthase-like"/>
    <property type="match status" value="1"/>
</dbReference>
<dbReference type="GO" id="GO:0046872">
    <property type="term" value="F:metal ion binding"/>
    <property type="evidence" value="ECO:0007669"/>
    <property type="project" value="UniProtKB-KW"/>
</dbReference>
<dbReference type="RefSeq" id="WP_279299901.1">
    <property type="nucleotide sequence ID" value="NZ_JAOTIF010000034.1"/>
</dbReference>
<evidence type="ECO:0000256" key="6">
    <source>
        <dbReference type="ARBA" id="ARBA00022833"/>
    </source>
</evidence>
<keyword evidence="4" id="KW-0479">Metal-binding</keyword>
<dbReference type="PIRSF" id="PIRSF001455">
    <property type="entry name" value="DHQ_synth"/>
    <property type="match status" value="1"/>
</dbReference>
<accession>A0A9X2XQ26</accession>
<keyword evidence="7" id="KW-0520">NAD</keyword>
<evidence type="ECO:0000256" key="10">
    <source>
        <dbReference type="NCBIfam" id="TIGR01357"/>
    </source>
</evidence>
<dbReference type="GO" id="GO:0005737">
    <property type="term" value="C:cytoplasm"/>
    <property type="evidence" value="ECO:0007669"/>
    <property type="project" value="InterPro"/>
</dbReference>
<gene>
    <name evidence="13" type="primary">aroB</name>
    <name evidence="13" type="ORF">OCK74_25315</name>
</gene>
<evidence type="ECO:0000256" key="8">
    <source>
        <dbReference type="ARBA" id="ARBA00023239"/>
    </source>
</evidence>
<dbReference type="PANTHER" id="PTHR43622">
    <property type="entry name" value="3-DEHYDROQUINATE SYNTHASE"/>
    <property type="match status" value="1"/>
</dbReference>
<evidence type="ECO:0000256" key="2">
    <source>
        <dbReference type="ARBA" id="ARBA00001941"/>
    </source>
</evidence>
<dbReference type="EC" id="4.2.3.4" evidence="10"/>
<dbReference type="Pfam" id="PF01761">
    <property type="entry name" value="DHQ_synthase"/>
    <property type="match status" value="1"/>
</dbReference>
<keyword evidence="9" id="KW-0170">Cobalt</keyword>
<dbReference type="InterPro" id="IPR030963">
    <property type="entry name" value="DHQ_synth_fam"/>
</dbReference>
<dbReference type="CDD" id="cd08195">
    <property type="entry name" value="DHQS"/>
    <property type="match status" value="1"/>
</dbReference>
<dbReference type="Gene3D" id="1.20.1090.10">
    <property type="entry name" value="Dehydroquinate synthase-like - alpha domain"/>
    <property type="match status" value="1"/>
</dbReference>
<dbReference type="EMBL" id="JAOTIF010000034">
    <property type="protein sequence ID" value="MCU7552464.1"/>
    <property type="molecule type" value="Genomic_DNA"/>
</dbReference>
<dbReference type="GO" id="GO:0003856">
    <property type="term" value="F:3-dehydroquinate synthase activity"/>
    <property type="evidence" value="ECO:0007669"/>
    <property type="project" value="UniProtKB-UniRule"/>
</dbReference>
<keyword evidence="8 13" id="KW-0456">Lyase</keyword>
<evidence type="ECO:0000256" key="3">
    <source>
        <dbReference type="ARBA" id="ARBA00003485"/>
    </source>
</evidence>
<dbReference type="NCBIfam" id="TIGR01357">
    <property type="entry name" value="aroB"/>
    <property type="match status" value="1"/>
</dbReference>
<evidence type="ECO:0000256" key="7">
    <source>
        <dbReference type="ARBA" id="ARBA00023027"/>
    </source>
</evidence>
<dbReference type="GO" id="GO:0009423">
    <property type="term" value="P:chorismate biosynthetic process"/>
    <property type="evidence" value="ECO:0007669"/>
    <property type="project" value="UniProtKB-UniRule"/>
</dbReference>
<comment type="function">
    <text evidence="3">Catalyzes the conversion of 3-deoxy-D-arabino-heptulosonate 7-phosphate (DAHP) to dehydroquinate (DHQ).</text>
</comment>
<dbReference type="GO" id="GO:0000166">
    <property type="term" value="F:nucleotide binding"/>
    <property type="evidence" value="ECO:0007669"/>
    <property type="project" value="UniProtKB-KW"/>
</dbReference>
<dbReference type="GO" id="GO:0009073">
    <property type="term" value="P:aromatic amino acid family biosynthetic process"/>
    <property type="evidence" value="ECO:0007669"/>
    <property type="project" value="InterPro"/>
</dbReference>
<feature type="domain" description="3-dehydroquinate synthase N-terminal" evidence="11">
    <location>
        <begin position="55"/>
        <end position="167"/>
    </location>
</feature>
<dbReference type="InterPro" id="IPR030960">
    <property type="entry name" value="DHQS/DOIS_N"/>
</dbReference>
<dbReference type="AlphaFoldDB" id="A0A9X2XQ26"/>
<dbReference type="InterPro" id="IPR050071">
    <property type="entry name" value="Dehydroquinate_synthase"/>
</dbReference>
<dbReference type="PANTHER" id="PTHR43622:SF1">
    <property type="entry name" value="3-DEHYDROQUINATE SYNTHASE"/>
    <property type="match status" value="1"/>
</dbReference>
<evidence type="ECO:0000256" key="1">
    <source>
        <dbReference type="ARBA" id="ARBA00001911"/>
    </source>
</evidence>
<evidence type="ECO:0000313" key="14">
    <source>
        <dbReference type="Proteomes" id="UP001155483"/>
    </source>
</evidence>
<proteinExistence type="predicted"/>
<dbReference type="InterPro" id="IPR056179">
    <property type="entry name" value="DHQS_C"/>
</dbReference>
<comment type="caution">
    <text evidence="13">The sequence shown here is derived from an EMBL/GenBank/DDBJ whole genome shotgun (WGS) entry which is preliminary data.</text>
</comment>
<keyword evidence="6" id="KW-0862">Zinc</keyword>
<evidence type="ECO:0000313" key="13">
    <source>
        <dbReference type="EMBL" id="MCU7552464.1"/>
    </source>
</evidence>
<evidence type="ECO:0000259" key="11">
    <source>
        <dbReference type="Pfam" id="PF01761"/>
    </source>
</evidence>
<evidence type="ECO:0000256" key="4">
    <source>
        <dbReference type="ARBA" id="ARBA00022723"/>
    </source>
</evidence>
<dbReference type="Proteomes" id="UP001155483">
    <property type="component" value="Unassembled WGS sequence"/>
</dbReference>
<feature type="domain" description="3-dehydroquinate synthase C-terminal" evidence="12">
    <location>
        <begin position="169"/>
        <end position="306"/>
    </location>
</feature>
<organism evidence="13 14">
    <name type="scientific">Paraflavisolibacter caeni</name>
    <dbReference type="NCBI Taxonomy" id="2982496"/>
    <lineage>
        <taxon>Bacteria</taxon>
        <taxon>Pseudomonadati</taxon>
        <taxon>Bacteroidota</taxon>
        <taxon>Chitinophagia</taxon>
        <taxon>Chitinophagales</taxon>
        <taxon>Chitinophagaceae</taxon>
        <taxon>Paraflavisolibacter</taxon>
    </lineage>
</organism>
<name>A0A9X2XQ26_9BACT</name>
<comment type="cofactor">
    <cofactor evidence="1">
        <name>NAD(+)</name>
        <dbReference type="ChEBI" id="CHEBI:57540"/>
    </cofactor>
</comment>
<evidence type="ECO:0000256" key="5">
    <source>
        <dbReference type="ARBA" id="ARBA00022741"/>
    </source>
</evidence>
<comment type="cofactor">
    <cofactor evidence="2">
        <name>Co(2+)</name>
        <dbReference type="ChEBI" id="CHEBI:48828"/>
    </cofactor>
</comment>
<protein>
    <recommendedName>
        <fullName evidence="10">3-dehydroquinate synthase</fullName>
        <ecNumber evidence="10">4.2.3.4</ecNumber>
    </recommendedName>
</protein>